<evidence type="ECO:0000313" key="2">
    <source>
        <dbReference type="EMBL" id="KAE8021664.1"/>
    </source>
</evidence>
<keyword evidence="3" id="KW-1185">Reference proteome</keyword>
<feature type="region of interest" description="Disordered" evidence="1">
    <location>
        <begin position="1"/>
        <end position="61"/>
    </location>
</feature>
<evidence type="ECO:0000313" key="3">
    <source>
        <dbReference type="Proteomes" id="UP000327013"/>
    </source>
</evidence>
<feature type="compositionally biased region" description="Basic and acidic residues" evidence="1">
    <location>
        <begin position="43"/>
        <end position="57"/>
    </location>
</feature>
<name>A0A5N6QZ93_9ROSI</name>
<evidence type="ECO:0000256" key="1">
    <source>
        <dbReference type="SAM" id="MobiDB-lite"/>
    </source>
</evidence>
<dbReference type="Proteomes" id="UP000327013">
    <property type="component" value="Chromosome 3"/>
</dbReference>
<dbReference type="AlphaFoldDB" id="A0A5N6QZ93"/>
<proteinExistence type="predicted"/>
<reference evidence="2 3" key="1">
    <citation type="submission" date="2019-06" db="EMBL/GenBank/DDBJ databases">
        <title>A chromosomal-level reference genome of Carpinus fangiana (Coryloideae, Betulaceae).</title>
        <authorList>
            <person name="Yang X."/>
            <person name="Wang Z."/>
            <person name="Zhang L."/>
            <person name="Hao G."/>
            <person name="Liu J."/>
            <person name="Yang Y."/>
        </authorList>
    </citation>
    <scope>NUCLEOTIDE SEQUENCE [LARGE SCALE GENOMIC DNA]</scope>
    <source>
        <strain evidence="2">Cfa_2016G</strain>
        <tissue evidence="2">Leaf</tissue>
    </source>
</reference>
<organism evidence="2 3">
    <name type="scientific">Carpinus fangiana</name>
    <dbReference type="NCBI Taxonomy" id="176857"/>
    <lineage>
        <taxon>Eukaryota</taxon>
        <taxon>Viridiplantae</taxon>
        <taxon>Streptophyta</taxon>
        <taxon>Embryophyta</taxon>
        <taxon>Tracheophyta</taxon>
        <taxon>Spermatophyta</taxon>
        <taxon>Magnoliopsida</taxon>
        <taxon>eudicotyledons</taxon>
        <taxon>Gunneridae</taxon>
        <taxon>Pentapetalae</taxon>
        <taxon>rosids</taxon>
        <taxon>fabids</taxon>
        <taxon>Fagales</taxon>
        <taxon>Betulaceae</taxon>
        <taxon>Carpinus</taxon>
    </lineage>
</organism>
<dbReference type="OrthoDB" id="1649103at2759"/>
<gene>
    <name evidence="2" type="ORF">FH972_007535</name>
</gene>
<accession>A0A5N6QZ93</accession>
<sequence>MTVLKPANESQERVSFSVSELQKPKELSTPGLGVESGDLAGKVSKDERKLEETEESPKSVGKWGKYVHSQILRIREEDSHLGEDFSLGVKENGHLSVLYHHHHHHHHHDHVDAAPMDVLIFSKPILPNSPLSRKTTNVEALH</sequence>
<dbReference type="EMBL" id="CM017323">
    <property type="protein sequence ID" value="KAE8021664.1"/>
    <property type="molecule type" value="Genomic_DNA"/>
</dbReference>
<protein>
    <submittedName>
        <fullName evidence="2">Uncharacterized protein</fullName>
    </submittedName>
</protein>